<dbReference type="GO" id="GO:0005886">
    <property type="term" value="C:plasma membrane"/>
    <property type="evidence" value="ECO:0007669"/>
    <property type="project" value="UniProtKB-SubCell"/>
</dbReference>
<keyword evidence="2" id="KW-0564">Palmitate</keyword>
<keyword evidence="2" id="KW-0472">Membrane</keyword>
<dbReference type="PANTHER" id="PTHR30203:SF30">
    <property type="entry name" value="OUTER MEMBRANE PROTEIN-RELATED"/>
    <property type="match status" value="1"/>
</dbReference>
<dbReference type="KEGG" id="ahel:Q31a_01070"/>
<dbReference type="SUPFAM" id="SSF56954">
    <property type="entry name" value="Outer membrane efflux proteins (OEP)"/>
    <property type="match status" value="1"/>
</dbReference>
<dbReference type="OrthoDB" id="9783163at2"/>
<name>A0A518FZN8_9BACT</name>
<feature type="region of interest" description="Disordered" evidence="4">
    <location>
        <begin position="107"/>
        <end position="147"/>
    </location>
</feature>
<evidence type="ECO:0000313" key="5">
    <source>
        <dbReference type="EMBL" id="QDV21828.1"/>
    </source>
</evidence>
<dbReference type="GO" id="GO:0015562">
    <property type="term" value="F:efflux transmembrane transporter activity"/>
    <property type="evidence" value="ECO:0007669"/>
    <property type="project" value="InterPro"/>
</dbReference>
<feature type="coiled-coil region" evidence="3">
    <location>
        <begin position="404"/>
        <end position="431"/>
    </location>
</feature>
<dbReference type="InterPro" id="IPR010131">
    <property type="entry name" value="MdtP/NodT-like"/>
</dbReference>
<keyword evidence="3" id="KW-0175">Coiled coil</keyword>
<dbReference type="InterPro" id="IPR003423">
    <property type="entry name" value="OMP_efflux"/>
</dbReference>
<keyword evidence="2" id="KW-1134">Transmembrane beta strand</keyword>
<gene>
    <name evidence="5" type="primary">cusC</name>
    <name evidence="5" type="ORF">Q31a_01070</name>
</gene>
<accession>A0A518FZN8</accession>
<comment type="subcellular location">
    <subcellularLocation>
        <location evidence="2">Cell membrane</location>
        <topology evidence="2">Lipid-anchor</topology>
    </subcellularLocation>
</comment>
<keyword evidence="2" id="KW-0449">Lipoprotein</keyword>
<organism evidence="5 6">
    <name type="scientific">Aureliella helgolandensis</name>
    <dbReference type="NCBI Taxonomy" id="2527968"/>
    <lineage>
        <taxon>Bacteria</taxon>
        <taxon>Pseudomonadati</taxon>
        <taxon>Planctomycetota</taxon>
        <taxon>Planctomycetia</taxon>
        <taxon>Pirellulales</taxon>
        <taxon>Pirellulaceae</taxon>
        <taxon>Aureliella</taxon>
    </lineage>
</organism>
<protein>
    <submittedName>
        <fullName evidence="5">Cation efflux system protein CusC</fullName>
    </submittedName>
</protein>
<proteinExistence type="inferred from homology"/>
<dbReference type="NCBIfam" id="TIGR01845">
    <property type="entry name" value="outer_NodT"/>
    <property type="match status" value="1"/>
</dbReference>
<comment type="similarity">
    <text evidence="1 2">Belongs to the outer membrane factor (OMF) (TC 1.B.17) family.</text>
</comment>
<dbReference type="Gene3D" id="2.20.200.10">
    <property type="entry name" value="Outer membrane efflux proteins (OEP)"/>
    <property type="match status" value="1"/>
</dbReference>
<evidence type="ECO:0000256" key="4">
    <source>
        <dbReference type="SAM" id="MobiDB-lite"/>
    </source>
</evidence>
<evidence type="ECO:0000256" key="2">
    <source>
        <dbReference type="RuleBase" id="RU362097"/>
    </source>
</evidence>
<dbReference type="Gene3D" id="1.20.1600.10">
    <property type="entry name" value="Outer membrane efflux proteins (OEP)"/>
    <property type="match status" value="1"/>
</dbReference>
<feature type="coiled-coil region" evidence="3">
    <location>
        <begin position="513"/>
        <end position="547"/>
    </location>
</feature>
<sequence length="593" mass="65047">MKFSVKNQSVERRNARLRKAFALSILLTLPACSIPTLRCAQPGPVLPQSYNLSTYWNNHPTSWGFGSTSGAQPSASTAQQGSAAETTAANSEIPASPFQLTSAVKPASSLDLQDPSAPNAAPSGGIQGATGYDLGPTDLSPTNLDAPPNLDGSVNTFENSSQIAWCDFFNDPILTGLINQALVGNQELRILAEEIQIASNEVQSRQGEYLPFVTLGAGAGVEKPSLFTRNGAVEDQLEVLPGKAFPDPLPDFLIATNVSWEIDIWKKLRNARNAAALRYLGTREGRNYVVTRMVAEVAENYYELLALDNQLITLDKTIDIQQRSLETANAMKEAARGTELSVQRFQAEVRKNQSEKLIIQQKIVEAENRINFLLGRYPQPVDRISVEYVDLNLHALSVGVPSQLLQNRADIREAERELAAAGLEVKVARARFYPSLNLSAGVGYRAFNPNYLLTSPESLIYNAAGDLIAPLINKKAIRADYMSANARQLQSVYNYQRSILNAFTEVTNYVTKVENYRQSIEIKKQQLDSLEASVDSATQLFQNARAEYVEVLLAQRDMMEAKMVLIETKQQQLSATVKAYQALGGGGVPTRVN</sequence>
<dbReference type="PANTHER" id="PTHR30203">
    <property type="entry name" value="OUTER MEMBRANE CATION EFFLUX PROTEIN"/>
    <property type="match status" value="1"/>
</dbReference>
<keyword evidence="6" id="KW-1185">Reference proteome</keyword>
<dbReference type="EMBL" id="CP036298">
    <property type="protein sequence ID" value="QDV21828.1"/>
    <property type="molecule type" value="Genomic_DNA"/>
</dbReference>
<evidence type="ECO:0000256" key="1">
    <source>
        <dbReference type="ARBA" id="ARBA00007613"/>
    </source>
</evidence>
<evidence type="ECO:0000256" key="3">
    <source>
        <dbReference type="SAM" id="Coils"/>
    </source>
</evidence>
<dbReference type="Pfam" id="PF02321">
    <property type="entry name" value="OEP"/>
    <property type="match status" value="2"/>
</dbReference>
<keyword evidence="2" id="KW-0812">Transmembrane</keyword>
<dbReference type="RefSeq" id="WP_145072534.1">
    <property type="nucleotide sequence ID" value="NZ_CP036298.1"/>
</dbReference>
<evidence type="ECO:0000313" key="6">
    <source>
        <dbReference type="Proteomes" id="UP000318017"/>
    </source>
</evidence>
<dbReference type="AlphaFoldDB" id="A0A518FZN8"/>
<feature type="compositionally biased region" description="Polar residues" evidence="4">
    <location>
        <begin position="66"/>
        <end position="90"/>
    </location>
</feature>
<reference evidence="5 6" key="1">
    <citation type="submission" date="2019-02" db="EMBL/GenBank/DDBJ databases">
        <title>Deep-cultivation of Planctomycetes and their phenomic and genomic characterization uncovers novel biology.</title>
        <authorList>
            <person name="Wiegand S."/>
            <person name="Jogler M."/>
            <person name="Boedeker C."/>
            <person name="Pinto D."/>
            <person name="Vollmers J."/>
            <person name="Rivas-Marin E."/>
            <person name="Kohn T."/>
            <person name="Peeters S.H."/>
            <person name="Heuer A."/>
            <person name="Rast P."/>
            <person name="Oberbeckmann S."/>
            <person name="Bunk B."/>
            <person name="Jeske O."/>
            <person name="Meyerdierks A."/>
            <person name="Storesund J.E."/>
            <person name="Kallscheuer N."/>
            <person name="Luecker S."/>
            <person name="Lage O.M."/>
            <person name="Pohl T."/>
            <person name="Merkel B.J."/>
            <person name="Hornburger P."/>
            <person name="Mueller R.-W."/>
            <person name="Bruemmer F."/>
            <person name="Labrenz M."/>
            <person name="Spormann A.M."/>
            <person name="Op den Camp H."/>
            <person name="Overmann J."/>
            <person name="Amann R."/>
            <person name="Jetten M.S.M."/>
            <person name="Mascher T."/>
            <person name="Medema M.H."/>
            <person name="Devos D.P."/>
            <person name="Kaster A.-K."/>
            <person name="Ovreas L."/>
            <person name="Rohde M."/>
            <person name="Galperin M.Y."/>
            <person name="Jogler C."/>
        </authorList>
    </citation>
    <scope>NUCLEOTIDE SEQUENCE [LARGE SCALE GENOMIC DNA]</scope>
    <source>
        <strain evidence="5 6">Q31a</strain>
    </source>
</reference>
<dbReference type="Proteomes" id="UP000318017">
    <property type="component" value="Chromosome"/>
</dbReference>
<feature type="region of interest" description="Disordered" evidence="4">
    <location>
        <begin position="66"/>
        <end position="91"/>
    </location>
</feature>